<dbReference type="Gene3D" id="3.40.50.1100">
    <property type="match status" value="2"/>
</dbReference>
<dbReference type="GO" id="GO:0006567">
    <property type="term" value="P:L-threonine catabolic process"/>
    <property type="evidence" value="ECO:0007669"/>
    <property type="project" value="TreeGrafter"/>
</dbReference>
<evidence type="ECO:0000256" key="5">
    <source>
        <dbReference type="ARBA" id="ARBA00042605"/>
    </source>
</evidence>
<evidence type="ECO:0000256" key="3">
    <source>
        <dbReference type="ARBA" id="ARBA00023239"/>
    </source>
</evidence>
<keyword evidence="3" id="KW-0456">Lyase</keyword>
<dbReference type="SUPFAM" id="SSF53686">
    <property type="entry name" value="Tryptophan synthase beta subunit-like PLP-dependent enzymes"/>
    <property type="match status" value="1"/>
</dbReference>
<keyword evidence="8" id="KW-1185">Reference proteome</keyword>
<dbReference type="GO" id="GO:0006565">
    <property type="term" value="P:L-serine catabolic process"/>
    <property type="evidence" value="ECO:0007669"/>
    <property type="project" value="TreeGrafter"/>
</dbReference>
<dbReference type="GO" id="GO:0004794">
    <property type="term" value="F:threonine deaminase activity"/>
    <property type="evidence" value="ECO:0007669"/>
    <property type="project" value="TreeGrafter"/>
</dbReference>
<evidence type="ECO:0000259" key="6">
    <source>
        <dbReference type="Pfam" id="PF00291"/>
    </source>
</evidence>
<evidence type="ECO:0000313" key="8">
    <source>
        <dbReference type="Proteomes" id="UP000653454"/>
    </source>
</evidence>
<name>A0A8S4FXI2_PLUXY</name>
<evidence type="ECO:0000256" key="2">
    <source>
        <dbReference type="ARBA" id="ARBA00022898"/>
    </source>
</evidence>
<dbReference type="AlphaFoldDB" id="A0A8S4FXI2"/>
<protein>
    <recommendedName>
        <fullName evidence="4">L-serine deaminase</fullName>
    </recommendedName>
    <alternativeName>
        <fullName evidence="5">L-threonine dehydratase</fullName>
    </alternativeName>
</protein>
<sequence length="435" mass="46034">MDFTKLMGLNQAYSDIDKYLSLEGSVADVEYPEILSFDDIKQAADRIEGAVIHTPLCEAKLSKFTDYNIYLKCENLQFTGSYAERGMRNALEVLDEDRKSRGVILASTGDMALGAAYHGRTLGIPVTAVLPEGCAPATAQRCSELGAAVVLCGASLDDAAAYASKAARETGQTVLSSDDISSLAGLGGAGAEVVRQLPGADCVLAPVRSGALLAAVLVACKKMKCTCLVYGAECSSCPRMMRALQAGRPERAPPPPGELGASSVGANAFATIKNRLDRMLVVEESWVARATVALLERERLVAGGAGAVALAAVMQGLVPELKGKRTVCIISSDSVDAGRLARVIQRGLGAGGRLLRFAVPLPDHRAGLEGLTKAVFDESAVLKSIVTEQMWVHGDVCTTWANVVVETASEEHSAIFKEKLRELYPSARFAVMLQK</sequence>
<dbReference type="PANTHER" id="PTHR48078:SF19">
    <property type="entry name" value="ACT DOMAIN-CONTAINING PROTEIN"/>
    <property type="match status" value="1"/>
</dbReference>
<dbReference type="InterPro" id="IPR036052">
    <property type="entry name" value="TrpB-like_PALP_sf"/>
</dbReference>
<dbReference type="GO" id="GO:0003941">
    <property type="term" value="F:L-serine ammonia-lyase activity"/>
    <property type="evidence" value="ECO:0007669"/>
    <property type="project" value="TreeGrafter"/>
</dbReference>
<dbReference type="EMBL" id="CAJHNJ030000054">
    <property type="protein sequence ID" value="CAG9132859.1"/>
    <property type="molecule type" value="Genomic_DNA"/>
</dbReference>
<comment type="caution">
    <text evidence="7">The sequence shown here is derived from an EMBL/GenBank/DDBJ whole genome shotgun (WGS) entry which is preliminary data.</text>
</comment>
<dbReference type="Proteomes" id="UP000653454">
    <property type="component" value="Unassembled WGS sequence"/>
</dbReference>
<keyword evidence="2" id="KW-0663">Pyridoxal phosphate</keyword>
<accession>A0A8S4FXI2</accession>
<dbReference type="GO" id="GO:0009097">
    <property type="term" value="P:isoleucine biosynthetic process"/>
    <property type="evidence" value="ECO:0007669"/>
    <property type="project" value="TreeGrafter"/>
</dbReference>
<feature type="domain" description="Tryptophan synthase beta chain-like PALP" evidence="6">
    <location>
        <begin position="49"/>
        <end position="332"/>
    </location>
</feature>
<evidence type="ECO:0000256" key="4">
    <source>
        <dbReference type="ARBA" id="ARBA00041766"/>
    </source>
</evidence>
<proteinExistence type="predicted"/>
<dbReference type="InterPro" id="IPR001926">
    <property type="entry name" value="TrpB-like_PALP"/>
</dbReference>
<reference evidence="7" key="1">
    <citation type="submission" date="2020-11" db="EMBL/GenBank/DDBJ databases">
        <authorList>
            <person name="Whiteford S."/>
        </authorList>
    </citation>
    <scope>NUCLEOTIDE SEQUENCE</scope>
</reference>
<evidence type="ECO:0000256" key="1">
    <source>
        <dbReference type="ARBA" id="ARBA00001933"/>
    </source>
</evidence>
<gene>
    <name evidence="7" type="ORF">PLXY2_LOCUS11166</name>
</gene>
<comment type="cofactor">
    <cofactor evidence="1">
        <name>pyridoxal 5'-phosphate</name>
        <dbReference type="ChEBI" id="CHEBI:597326"/>
    </cofactor>
</comment>
<evidence type="ECO:0000313" key="7">
    <source>
        <dbReference type="EMBL" id="CAG9132859.1"/>
    </source>
</evidence>
<organism evidence="7 8">
    <name type="scientific">Plutella xylostella</name>
    <name type="common">Diamondback moth</name>
    <name type="synonym">Plutella maculipennis</name>
    <dbReference type="NCBI Taxonomy" id="51655"/>
    <lineage>
        <taxon>Eukaryota</taxon>
        <taxon>Metazoa</taxon>
        <taxon>Ecdysozoa</taxon>
        <taxon>Arthropoda</taxon>
        <taxon>Hexapoda</taxon>
        <taxon>Insecta</taxon>
        <taxon>Pterygota</taxon>
        <taxon>Neoptera</taxon>
        <taxon>Endopterygota</taxon>
        <taxon>Lepidoptera</taxon>
        <taxon>Glossata</taxon>
        <taxon>Ditrysia</taxon>
        <taxon>Yponomeutoidea</taxon>
        <taxon>Plutellidae</taxon>
        <taxon>Plutella</taxon>
    </lineage>
</organism>
<dbReference type="PANTHER" id="PTHR48078">
    <property type="entry name" value="THREONINE DEHYDRATASE, MITOCHONDRIAL-RELATED"/>
    <property type="match status" value="1"/>
</dbReference>
<dbReference type="InterPro" id="IPR050147">
    <property type="entry name" value="Ser/Thr_Dehydratase"/>
</dbReference>
<dbReference type="Pfam" id="PF00291">
    <property type="entry name" value="PALP"/>
    <property type="match status" value="1"/>
</dbReference>